<reference evidence="3 4" key="1">
    <citation type="submission" date="2024-04" db="EMBL/GenBank/DDBJ databases">
        <authorList>
            <person name="Fracassetti M."/>
        </authorList>
    </citation>
    <scope>NUCLEOTIDE SEQUENCE [LARGE SCALE GENOMIC DNA]</scope>
</reference>
<evidence type="ECO:0000313" key="4">
    <source>
        <dbReference type="Proteomes" id="UP001497516"/>
    </source>
</evidence>
<evidence type="ECO:0000256" key="1">
    <source>
        <dbReference type="SAM" id="SignalP"/>
    </source>
</evidence>
<dbReference type="InterPro" id="IPR002902">
    <property type="entry name" value="GNK2"/>
</dbReference>
<keyword evidence="1" id="KW-0732">Signal</keyword>
<dbReference type="PROSITE" id="PS51473">
    <property type="entry name" value="GNK2"/>
    <property type="match status" value="1"/>
</dbReference>
<name>A0AAV2G2Q9_9ROSI</name>
<gene>
    <name evidence="3" type="ORF">LTRI10_LOCUS44391</name>
</gene>
<feature type="signal peptide" evidence="1">
    <location>
        <begin position="1"/>
        <end position="25"/>
    </location>
</feature>
<evidence type="ECO:0000313" key="3">
    <source>
        <dbReference type="EMBL" id="CAL1404544.1"/>
    </source>
</evidence>
<dbReference type="EMBL" id="OZ034820">
    <property type="protein sequence ID" value="CAL1404544.1"/>
    <property type="molecule type" value="Genomic_DNA"/>
</dbReference>
<accession>A0AAV2G2Q9</accession>
<protein>
    <recommendedName>
        <fullName evidence="2">Gnk2-homologous domain-containing protein</fullName>
    </recommendedName>
</protein>
<dbReference type="AlphaFoldDB" id="A0AAV2G2Q9"/>
<feature type="domain" description="Gnk2-homologous" evidence="2">
    <location>
        <begin position="34"/>
        <end position="144"/>
    </location>
</feature>
<evidence type="ECO:0000259" key="2">
    <source>
        <dbReference type="PROSITE" id="PS51473"/>
    </source>
</evidence>
<sequence length="152" mass="15741">MAAVRTSLAIILVLLFIISAPTITAQDAPAPLLPVDPFGECDGGNGGDVGTAVQMKQILIQDLIGQAPGKPRMNYCNGLQMNGLQMYGYAECAIHGAPGDVPACQQCSSGVGSYLIQYCDDTGVGHAWDTAESGCYIKVGFSVDDVCPPGSN</sequence>
<organism evidence="3 4">
    <name type="scientific">Linum trigynum</name>
    <dbReference type="NCBI Taxonomy" id="586398"/>
    <lineage>
        <taxon>Eukaryota</taxon>
        <taxon>Viridiplantae</taxon>
        <taxon>Streptophyta</taxon>
        <taxon>Embryophyta</taxon>
        <taxon>Tracheophyta</taxon>
        <taxon>Spermatophyta</taxon>
        <taxon>Magnoliopsida</taxon>
        <taxon>eudicotyledons</taxon>
        <taxon>Gunneridae</taxon>
        <taxon>Pentapetalae</taxon>
        <taxon>rosids</taxon>
        <taxon>fabids</taxon>
        <taxon>Malpighiales</taxon>
        <taxon>Linaceae</taxon>
        <taxon>Linum</taxon>
    </lineage>
</organism>
<dbReference type="Proteomes" id="UP001497516">
    <property type="component" value="Chromosome 7"/>
</dbReference>
<feature type="chain" id="PRO_5043550626" description="Gnk2-homologous domain-containing protein" evidence="1">
    <location>
        <begin position="26"/>
        <end position="152"/>
    </location>
</feature>
<keyword evidence="4" id="KW-1185">Reference proteome</keyword>
<proteinExistence type="predicted"/>